<dbReference type="RefSeq" id="WP_091372765.1">
    <property type="nucleotide sequence ID" value="NZ_LT629740.1"/>
</dbReference>
<organism evidence="4 5">
    <name type="scientific">Mucilaginibacter mallensis</name>
    <dbReference type="NCBI Taxonomy" id="652787"/>
    <lineage>
        <taxon>Bacteria</taxon>
        <taxon>Pseudomonadati</taxon>
        <taxon>Bacteroidota</taxon>
        <taxon>Sphingobacteriia</taxon>
        <taxon>Sphingobacteriales</taxon>
        <taxon>Sphingobacteriaceae</taxon>
        <taxon>Mucilaginibacter</taxon>
    </lineage>
</organism>
<sequence length="335" mass="36478">MNLSYLLKELSTVKVLVIGDLMLDHYIWGNVHRISPEAPVPVVQVKKDTYTAGGAANVALNLSNLGVKTRVMGHCTPDEAGKRLLNILTGKDVKYIIPELLFQAPTIVKTRVIVHSQQLCRIDREDTRECYTIDSSPDFEKMLAQMMADADAVIISDYAKGVISQSLLDVVLNEARKLPNLLVAVDPKPARRLAFRGVGLLTPNRSEALALAELPEPAPEEKYPLEQICKRIYELYSPRVLIVTLGPEGMAISHKGYVTELLPTVARQVFDVSGAGDTVIATLTAALATGAPAPEAARLANAAASCVVAHVGTAPVIYNELEEWLLKVDMDYQSI</sequence>
<dbReference type="Pfam" id="PF00294">
    <property type="entry name" value="PfkB"/>
    <property type="match status" value="1"/>
</dbReference>
<dbReference type="SUPFAM" id="SSF53613">
    <property type="entry name" value="Ribokinase-like"/>
    <property type="match status" value="1"/>
</dbReference>
<feature type="domain" description="Carbohydrate kinase PfkB" evidence="3">
    <location>
        <begin position="14"/>
        <end position="314"/>
    </location>
</feature>
<dbReference type="STRING" id="652787.SAMN05216490_2394"/>
<keyword evidence="1 4" id="KW-0808">Transferase</keyword>
<dbReference type="InterPro" id="IPR011913">
    <property type="entry name" value="RfaE_dom_I"/>
</dbReference>
<evidence type="ECO:0000259" key="3">
    <source>
        <dbReference type="Pfam" id="PF00294"/>
    </source>
</evidence>
<dbReference type="GO" id="GO:0016773">
    <property type="term" value="F:phosphotransferase activity, alcohol group as acceptor"/>
    <property type="evidence" value="ECO:0007669"/>
    <property type="project" value="InterPro"/>
</dbReference>
<dbReference type="Proteomes" id="UP000199679">
    <property type="component" value="Chromosome I"/>
</dbReference>
<dbReference type="GO" id="GO:0033786">
    <property type="term" value="F:heptose-1-phosphate adenylyltransferase activity"/>
    <property type="evidence" value="ECO:0007669"/>
    <property type="project" value="TreeGrafter"/>
</dbReference>
<accession>A0A1H1X983</accession>
<dbReference type="PANTHER" id="PTHR46969:SF1">
    <property type="entry name" value="BIFUNCTIONAL PROTEIN HLDE"/>
    <property type="match status" value="1"/>
</dbReference>
<dbReference type="GO" id="GO:0033785">
    <property type="term" value="F:heptose 7-phosphate kinase activity"/>
    <property type="evidence" value="ECO:0007669"/>
    <property type="project" value="TreeGrafter"/>
</dbReference>
<name>A0A1H1X983_MUCMA</name>
<gene>
    <name evidence="4" type="ORF">SAMN05216490_2394</name>
</gene>
<evidence type="ECO:0000313" key="5">
    <source>
        <dbReference type="Proteomes" id="UP000199679"/>
    </source>
</evidence>
<proteinExistence type="predicted"/>
<dbReference type="CDD" id="cd01172">
    <property type="entry name" value="RfaE_like"/>
    <property type="match status" value="1"/>
</dbReference>
<evidence type="ECO:0000313" key="4">
    <source>
        <dbReference type="EMBL" id="SDT05898.1"/>
    </source>
</evidence>
<dbReference type="GO" id="GO:0005829">
    <property type="term" value="C:cytosol"/>
    <property type="evidence" value="ECO:0007669"/>
    <property type="project" value="TreeGrafter"/>
</dbReference>
<reference evidence="4 5" key="1">
    <citation type="submission" date="2016-10" db="EMBL/GenBank/DDBJ databases">
        <authorList>
            <person name="de Groot N.N."/>
        </authorList>
    </citation>
    <scope>NUCLEOTIDE SEQUENCE [LARGE SCALE GENOMIC DNA]</scope>
    <source>
        <strain evidence="4 5">MP1X4</strain>
    </source>
</reference>
<evidence type="ECO:0000256" key="2">
    <source>
        <dbReference type="ARBA" id="ARBA00022777"/>
    </source>
</evidence>
<dbReference type="InterPro" id="IPR029056">
    <property type="entry name" value="Ribokinase-like"/>
</dbReference>
<dbReference type="AlphaFoldDB" id="A0A1H1X983"/>
<dbReference type="InterPro" id="IPR011611">
    <property type="entry name" value="PfkB_dom"/>
</dbReference>
<evidence type="ECO:0000256" key="1">
    <source>
        <dbReference type="ARBA" id="ARBA00022679"/>
    </source>
</evidence>
<keyword evidence="2 4" id="KW-0418">Kinase</keyword>
<dbReference type="EMBL" id="LT629740">
    <property type="protein sequence ID" value="SDT05898.1"/>
    <property type="molecule type" value="Genomic_DNA"/>
</dbReference>
<dbReference type="Gene3D" id="3.40.1190.20">
    <property type="match status" value="1"/>
</dbReference>
<dbReference type="PANTHER" id="PTHR46969">
    <property type="entry name" value="BIFUNCTIONAL PROTEIN HLDE"/>
    <property type="match status" value="1"/>
</dbReference>
<protein>
    <submittedName>
        <fullName evidence="4">D-beta-D-heptose 7-phosphate kinase / D-beta-D-heptose 1-phosphate adenosyltransferase</fullName>
    </submittedName>
</protein>
<dbReference type="OrthoDB" id="9802794at2"/>
<keyword evidence="5" id="KW-1185">Reference proteome</keyword>